<dbReference type="Pfam" id="PF03796">
    <property type="entry name" value="DnaB_C"/>
    <property type="match status" value="1"/>
</dbReference>
<keyword evidence="9" id="KW-0413">Isomerase</keyword>
<keyword evidence="3 12" id="KW-0235">DNA replication</keyword>
<comment type="function">
    <text evidence="12">The main replicative DNA helicase, it participates in initiation and elongation during chromosome replication. Travels ahead of the DNA replisome, separating dsDNA into templates for DNA synthesis. A processive ATP-dependent 5'-3' DNA helicase it has DNA-dependent ATPase activity.</text>
</comment>
<evidence type="ECO:0000256" key="3">
    <source>
        <dbReference type="ARBA" id="ARBA00022705"/>
    </source>
</evidence>
<gene>
    <name evidence="14" type="primary">dnaB</name>
    <name evidence="14" type="ORF">COS11_01205</name>
</gene>
<dbReference type="AlphaFoldDB" id="A0A2M7EA60"/>
<proteinExistence type="inferred from homology"/>
<evidence type="ECO:0000256" key="9">
    <source>
        <dbReference type="ARBA" id="ARBA00023235"/>
    </source>
</evidence>
<evidence type="ECO:0000256" key="7">
    <source>
        <dbReference type="ARBA" id="ARBA00022840"/>
    </source>
</evidence>
<feature type="domain" description="SF4 helicase" evidence="13">
    <location>
        <begin position="187"/>
        <end position="457"/>
    </location>
</feature>
<evidence type="ECO:0000256" key="1">
    <source>
        <dbReference type="ARBA" id="ARBA00008428"/>
    </source>
</evidence>
<dbReference type="SUPFAM" id="SSF48024">
    <property type="entry name" value="N-terminal domain of DnaB helicase"/>
    <property type="match status" value="1"/>
</dbReference>
<dbReference type="InterPro" id="IPR003593">
    <property type="entry name" value="AAA+_ATPase"/>
</dbReference>
<name>A0A2M7EA60_9BACT</name>
<keyword evidence="4 12" id="KW-0547">Nucleotide-binding</keyword>
<dbReference type="PANTHER" id="PTHR30153">
    <property type="entry name" value="REPLICATIVE DNA HELICASE DNAB"/>
    <property type="match status" value="1"/>
</dbReference>
<sequence length="461" mass="51867">MRTKRETLRSLDKIDKIPPANIEAEQALLGSMLLEEEARNKAIEEVSPDDFYKESHCKIFKAITGLFEKNESCDLVTLTNRLKSDQVLEKIGGSSYLTKLIDVVPSAANIEHYIKIVRDNFILRQLIKNSNKIINDAYQSDDVERSLDEAEKVIFKIGEYRERKGGIIPFHELIHQTIETIGEAADQKGYITGLPSGFGELDGKTSGFQPSDIIIVASRPSVGKTSLATNLASYLGVKKNIPLVFFSLEMSKEQLAQRMLCTEARVNLLKLRTGFSEKNDWPNLTMAASKLQNAPIFIDDSPALSVLEIRTKVRRLVAKEGIKFVIVDYLQLMQTKTRIENRQQEITEISASLKALAKELKIPIMALSQLRRAAEEHPRPRLADLRESGAIEQDADLVLLLYREEETKKNEEGIEGEEKKGSLTELIIAKQRNGPTGTINLTFIKEYTKFEPYSPRGEVSG</sequence>
<dbReference type="CDD" id="cd00984">
    <property type="entry name" value="DnaB_C"/>
    <property type="match status" value="1"/>
</dbReference>
<evidence type="ECO:0000256" key="11">
    <source>
        <dbReference type="NCBIfam" id="TIGR00665"/>
    </source>
</evidence>
<evidence type="ECO:0000313" key="15">
    <source>
        <dbReference type="Proteomes" id="UP000228886"/>
    </source>
</evidence>
<dbReference type="GO" id="GO:0005524">
    <property type="term" value="F:ATP binding"/>
    <property type="evidence" value="ECO:0007669"/>
    <property type="project" value="UniProtKB-UniRule"/>
</dbReference>
<dbReference type="GO" id="GO:0043139">
    <property type="term" value="F:5'-3' DNA helicase activity"/>
    <property type="evidence" value="ECO:0007669"/>
    <property type="project" value="UniProtKB-EC"/>
</dbReference>
<keyword evidence="5 12" id="KW-0378">Hydrolase</keyword>
<dbReference type="InterPro" id="IPR007694">
    <property type="entry name" value="DNA_helicase_DnaB-like_C"/>
</dbReference>
<reference evidence="15" key="1">
    <citation type="submission" date="2017-09" db="EMBL/GenBank/DDBJ databases">
        <title>Depth-based differentiation of microbial function through sediment-hosted aquifers and enrichment of novel symbionts in the deep terrestrial subsurface.</title>
        <authorList>
            <person name="Probst A.J."/>
            <person name="Ladd B."/>
            <person name="Jarett J.K."/>
            <person name="Geller-Mcgrath D.E."/>
            <person name="Sieber C.M.K."/>
            <person name="Emerson J.B."/>
            <person name="Anantharaman K."/>
            <person name="Thomas B.C."/>
            <person name="Malmstrom R."/>
            <person name="Stieglmeier M."/>
            <person name="Klingl A."/>
            <person name="Woyke T."/>
            <person name="Ryan C.M."/>
            <person name="Banfield J.F."/>
        </authorList>
    </citation>
    <scope>NUCLEOTIDE SEQUENCE [LARGE SCALE GENOMIC DNA]</scope>
</reference>
<accession>A0A2M7EA60</accession>
<dbReference type="GO" id="GO:0003677">
    <property type="term" value="F:DNA binding"/>
    <property type="evidence" value="ECO:0007669"/>
    <property type="project" value="UniProtKB-UniRule"/>
</dbReference>
<evidence type="ECO:0000256" key="2">
    <source>
        <dbReference type="ARBA" id="ARBA00022515"/>
    </source>
</evidence>
<dbReference type="InterPro" id="IPR036185">
    <property type="entry name" value="DNA_heli_DnaB-like_N_sf"/>
</dbReference>
<evidence type="ECO:0000256" key="5">
    <source>
        <dbReference type="ARBA" id="ARBA00022801"/>
    </source>
</evidence>
<dbReference type="FunFam" id="1.10.860.10:FF:000001">
    <property type="entry name" value="Replicative DNA helicase"/>
    <property type="match status" value="1"/>
</dbReference>
<dbReference type="GO" id="GO:0016887">
    <property type="term" value="F:ATP hydrolysis activity"/>
    <property type="evidence" value="ECO:0007669"/>
    <property type="project" value="RHEA"/>
</dbReference>
<dbReference type="Pfam" id="PF00772">
    <property type="entry name" value="DnaB"/>
    <property type="match status" value="1"/>
</dbReference>
<comment type="catalytic activity">
    <reaction evidence="10 12">
        <text>ATP + H2O = ADP + phosphate + H(+)</text>
        <dbReference type="Rhea" id="RHEA:13065"/>
        <dbReference type="ChEBI" id="CHEBI:15377"/>
        <dbReference type="ChEBI" id="CHEBI:15378"/>
        <dbReference type="ChEBI" id="CHEBI:30616"/>
        <dbReference type="ChEBI" id="CHEBI:43474"/>
        <dbReference type="ChEBI" id="CHEBI:456216"/>
        <dbReference type="EC" id="5.6.2.3"/>
    </reaction>
</comment>
<comment type="similarity">
    <text evidence="1 12">Belongs to the helicase family. DnaB subfamily.</text>
</comment>
<dbReference type="NCBIfam" id="TIGR00665">
    <property type="entry name" value="DnaB"/>
    <property type="match status" value="1"/>
</dbReference>
<evidence type="ECO:0000256" key="12">
    <source>
        <dbReference type="RuleBase" id="RU362085"/>
    </source>
</evidence>
<evidence type="ECO:0000313" key="14">
    <source>
        <dbReference type="EMBL" id="PIV64623.1"/>
    </source>
</evidence>
<dbReference type="InterPro" id="IPR007692">
    <property type="entry name" value="DNA_helicase_DnaB"/>
</dbReference>
<dbReference type="EMBL" id="PETL01000061">
    <property type="protein sequence ID" value="PIV64623.1"/>
    <property type="molecule type" value="Genomic_DNA"/>
</dbReference>
<dbReference type="GO" id="GO:0006269">
    <property type="term" value="P:DNA replication, synthesis of primer"/>
    <property type="evidence" value="ECO:0007669"/>
    <property type="project" value="UniProtKB-UniRule"/>
</dbReference>
<dbReference type="GO" id="GO:1990077">
    <property type="term" value="C:primosome complex"/>
    <property type="evidence" value="ECO:0007669"/>
    <property type="project" value="UniProtKB-UniRule"/>
</dbReference>
<keyword evidence="7 12" id="KW-0067">ATP-binding</keyword>
<dbReference type="PANTHER" id="PTHR30153:SF2">
    <property type="entry name" value="REPLICATIVE DNA HELICASE"/>
    <property type="match status" value="1"/>
</dbReference>
<dbReference type="Gene3D" id="1.10.860.10">
    <property type="entry name" value="DNAb Helicase, Chain A"/>
    <property type="match status" value="1"/>
</dbReference>
<dbReference type="Gene3D" id="3.40.50.300">
    <property type="entry name" value="P-loop containing nucleotide triphosphate hydrolases"/>
    <property type="match status" value="1"/>
</dbReference>
<evidence type="ECO:0000256" key="8">
    <source>
        <dbReference type="ARBA" id="ARBA00023125"/>
    </source>
</evidence>
<keyword evidence="6 12" id="KW-0347">Helicase</keyword>
<protein>
    <recommendedName>
        <fullName evidence="11 12">Replicative DNA helicase</fullName>
        <ecNumber evidence="11 12">5.6.2.3</ecNumber>
    </recommendedName>
</protein>
<dbReference type="PROSITE" id="PS51199">
    <property type="entry name" value="SF4_HELICASE"/>
    <property type="match status" value="1"/>
</dbReference>
<organism evidence="14 15">
    <name type="scientific">bacterium (Candidatus Ratteibacteria) CG01_land_8_20_14_3_00_40_19</name>
    <dbReference type="NCBI Taxonomy" id="2014290"/>
    <lineage>
        <taxon>Bacteria</taxon>
        <taxon>Candidatus Ratteibacteria</taxon>
    </lineage>
</organism>
<dbReference type="SUPFAM" id="SSF52540">
    <property type="entry name" value="P-loop containing nucleoside triphosphate hydrolases"/>
    <property type="match status" value="1"/>
</dbReference>
<evidence type="ECO:0000256" key="6">
    <source>
        <dbReference type="ARBA" id="ARBA00022806"/>
    </source>
</evidence>
<dbReference type="InterPro" id="IPR027417">
    <property type="entry name" value="P-loop_NTPase"/>
</dbReference>
<dbReference type="Proteomes" id="UP000228886">
    <property type="component" value="Unassembled WGS sequence"/>
</dbReference>
<keyword evidence="2 12" id="KW-0639">Primosome</keyword>
<evidence type="ECO:0000256" key="10">
    <source>
        <dbReference type="ARBA" id="ARBA00048954"/>
    </source>
</evidence>
<dbReference type="EC" id="5.6.2.3" evidence="11 12"/>
<evidence type="ECO:0000256" key="4">
    <source>
        <dbReference type="ARBA" id="ARBA00022741"/>
    </source>
</evidence>
<dbReference type="SMART" id="SM00382">
    <property type="entry name" value="AAA"/>
    <property type="match status" value="1"/>
</dbReference>
<evidence type="ECO:0000259" key="13">
    <source>
        <dbReference type="PROSITE" id="PS51199"/>
    </source>
</evidence>
<keyword evidence="8 12" id="KW-0238">DNA-binding</keyword>
<dbReference type="GO" id="GO:0005829">
    <property type="term" value="C:cytosol"/>
    <property type="evidence" value="ECO:0007669"/>
    <property type="project" value="TreeGrafter"/>
</dbReference>
<dbReference type="InterPro" id="IPR016136">
    <property type="entry name" value="DNA_helicase_N/primase_C"/>
</dbReference>
<comment type="caution">
    <text evidence="14">The sequence shown here is derived from an EMBL/GenBank/DDBJ whole genome shotgun (WGS) entry which is preliminary data.</text>
</comment>
<dbReference type="InterPro" id="IPR007693">
    <property type="entry name" value="DNA_helicase_DnaB-like_N"/>
</dbReference>